<dbReference type="Proteomes" id="UP000447833">
    <property type="component" value="Unassembled WGS sequence"/>
</dbReference>
<comment type="caution">
    <text evidence="1">The sequence shown here is derived from an EMBL/GenBank/DDBJ whole genome shotgun (WGS) entry which is preliminary data.</text>
</comment>
<reference evidence="1 2" key="1">
    <citation type="submission" date="2019-11" db="EMBL/GenBank/DDBJ databases">
        <title>Genome sequences of 17 halophilic strains isolated from different environments.</title>
        <authorList>
            <person name="Furrow R.E."/>
        </authorList>
    </citation>
    <scope>NUCLEOTIDE SEQUENCE [LARGE SCALE GENOMIC DNA]</scope>
    <source>
        <strain evidence="1 2">22506_14_FS</strain>
    </source>
</reference>
<accession>A0A845F2J0</accession>
<organism evidence="1 2">
    <name type="scientific">Guptibacillus hwajinpoensis</name>
    <dbReference type="NCBI Taxonomy" id="208199"/>
    <lineage>
        <taxon>Bacteria</taxon>
        <taxon>Bacillati</taxon>
        <taxon>Bacillota</taxon>
        <taxon>Bacilli</taxon>
        <taxon>Bacillales</taxon>
        <taxon>Guptibacillaceae</taxon>
        <taxon>Guptibacillus</taxon>
    </lineage>
</organism>
<gene>
    <name evidence="1" type="ORF">GLW07_16540</name>
</gene>
<evidence type="ECO:0000313" key="1">
    <source>
        <dbReference type="EMBL" id="MYL64968.1"/>
    </source>
</evidence>
<dbReference type="EMBL" id="WMEY01000005">
    <property type="protein sequence ID" value="MYL64968.1"/>
    <property type="molecule type" value="Genomic_DNA"/>
</dbReference>
<proteinExistence type="predicted"/>
<dbReference type="AlphaFoldDB" id="A0A845F2J0"/>
<evidence type="ECO:0000313" key="2">
    <source>
        <dbReference type="Proteomes" id="UP000447833"/>
    </source>
</evidence>
<sequence length="663" mass="74074">MEMETSFSNSEQQKFVRTLQSFKENRQNPVVLEELLSDAAVLIDQNKLESLYQLAGDYDKAGIFEGGPWEEPRKLQPPLVGGSFKIEGNYSIFEVLSELRMLAIAKEDYTHPDVSGEQARTFLNKVMALNLQMIFPAETEEARINQGQEQKRGILLFQFLADKMSLGSLSATFVDEIDRLTAQRPIMVKRIKEMIGYAENLLSSEDLSVEGRESIQRYLDSVNAPTELSKSYPNFADYQNQFNALSEMEKELEAERFADVMRDTGLVSPVHANLARTLAEEDASHLLVLTLGLTEKGEANLNEHFSLVKELVSLAIYPVTAQSLYGLARMLERGVLSSPPVIPGLERMVEIEMLPEVEKDLLASRDNPEDITPVGILLSGLLSVLGQPLGIGQGMNPTCQSARGISLWSQHDPGFLLELVARACRDGEIDISFEGAEINSSLIAGGLAPDLHKELDAVSLILVPHLDRVYDEMMKRSALRGEDGHKFVNPEFYGQWISKEFSSVINPVTGAVTNYEQFARLFYATHHPDYNEGHQLIYPNPVGIFVTTANADLLGLHAISIQRIDADPSGETRVYFYNPNNDSGQDWGQGIKSTVRNHGEEEGEASLPFDQFLSRVYAYHYNPNEMGDVSIVPNELIDQVTTLAKESWGQKYQWTDLANPFLI</sequence>
<protein>
    <submittedName>
        <fullName evidence="1">Uncharacterized protein</fullName>
    </submittedName>
</protein>
<name>A0A845F2J0_9BACL</name>